<feature type="chain" id="PRO_5032453725" evidence="1">
    <location>
        <begin position="27"/>
        <end position="425"/>
    </location>
</feature>
<dbReference type="InterPro" id="IPR011047">
    <property type="entry name" value="Quinoprotein_ADH-like_sf"/>
</dbReference>
<dbReference type="Proteomes" id="UP000554837">
    <property type="component" value="Unassembled WGS sequence"/>
</dbReference>
<dbReference type="Pfam" id="PF13360">
    <property type="entry name" value="PQQ_2"/>
    <property type="match status" value="2"/>
</dbReference>
<evidence type="ECO:0000313" key="3">
    <source>
        <dbReference type="EMBL" id="MBB5203167.1"/>
    </source>
</evidence>
<name>A0A840RWT3_9BURK</name>
<gene>
    <name evidence="3" type="ORF">HNQ51_000460</name>
</gene>
<dbReference type="OrthoDB" id="9794322at2"/>
<feature type="domain" description="Pyrrolo-quinoline quinone repeat" evidence="2">
    <location>
        <begin position="153"/>
        <end position="354"/>
    </location>
</feature>
<keyword evidence="4" id="KW-1185">Reference proteome</keyword>
<dbReference type="EMBL" id="JACHHO010000001">
    <property type="protein sequence ID" value="MBB5203167.1"/>
    <property type="molecule type" value="Genomic_DNA"/>
</dbReference>
<evidence type="ECO:0000256" key="1">
    <source>
        <dbReference type="SAM" id="SignalP"/>
    </source>
</evidence>
<proteinExistence type="predicted"/>
<feature type="domain" description="Pyrrolo-quinoline quinone repeat" evidence="2">
    <location>
        <begin position="35"/>
        <end position="143"/>
    </location>
</feature>
<dbReference type="InterPro" id="IPR018391">
    <property type="entry name" value="PQQ_b-propeller_rpt"/>
</dbReference>
<reference evidence="3 4" key="1">
    <citation type="submission" date="2020-08" db="EMBL/GenBank/DDBJ databases">
        <title>Genomic Encyclopedia of Type Strains, Phase IV (KMG-IV): sequencing the most valuable type-strain genomes for metagenomic binning, comparative biology and taxonomic classification.</title>
        <authorList>
            <person name="Goeker M."/>
        </authorList>
    </citation>
    <scope>NUCLEOTIDE SEQUENCE [LARGE SCALE GENOMIC DNA]</scope>
    <source>
        <strain evidence="3 4">DSM 23958</strain>
    </source>
</reference>
<evidence type="ECO:0000259" key="2">
    <source>
        <dbReference type="Pfam" id="PF13360"/>
    </source>
</evidence>
<dbReference type="PANTHER" id="PTHR34512">
    <property type="entry name" value="CELL SURFACE PROTEIN"/>
    <property type="match status" value="1"/>
</dbReference>
<dbReference type="InterPro" id="IPR015943">
    <property type="entry name" value="WD40/YVTN_repeat-like_dom_sf"/>
</dbReference>
<protein>
    <submittedName>
        <fullName evidence="3">Outer membrane protein assembly factor BamB</fullName>
    </submittedName>
</protein>
<dbReference type="SUPFAM" id="SSF50998">
    <property type="entry name" value="Quinoprotein alcohol dehydrogenase-like"/>
    <property type="match status" value="1"/>
</dbReference>
<dbReference type="Gene3D" id="2.40.128.630">
    <property type="match status" value="1"/>
</dbReference>
<dbReference type="RefSeq" id="WP_138857760.1">
    <property type="nucleotide sequence ID" value="NZ_CP040709.1"/>
</dbReference>
<dbReference type="AlphaFoldDB" id="A0A840RWT3"/>
<dbReference type="SMART" id="SM00564">
    <property type="entry name" value="PQQ"/>
    <property type="match status" value="7"/>
</dbReference>
<comment type="caution">
    <text evidence="3">The sequence shown here is derived from an EMBL/GenBank/DDBJ whole genome shotgun (WGS) entry which is preliminary data.</text>
</comment>
<dbReference type="PANTHER" id="PTHR34512:SF30">
    <property type="entry name" value="OUTER MEMBRANE PROTEIN ASSEMBLY FACTOR BAMB"/>
    <property type="match status" value="1"/>
</dbReference>
<feature type="signal peptide" evidence="1">
    <location>
        <begin position="1"/>
        <end position="26"/>
    </location>
</feature>
<dbReference type="Gene3D" id="2.130.10.10">
    <property type="entry name" value="YVTN repeat-like/Quinoprotein amine dehydrogenase"/>
    <property type="match status" value="2"/>
</dbReference>
<dbReference type="InterPro" id="IPR002372">
    <property type="entry name" value="PQQ_rpt_dom"/>
</dbReference>
<evidence type="ECO:0000313" key="4">
    <source>
        <dbReference type="Proteomes" id="UP000554837"/>
    </source>
</evidence>
<organism evidence="3 4">
    <name type="scientific">Inhella inkyongensis</name>
    <dbReference type="NCBI Taxonomy" id="392593"/>
    <lineage>
        <taxon>Bacteria</taxon>
        <taxon>Pseudomonadati</taxon>
        <taxon>Pseudomonadota</taxon>
        <taxon>Betaproteobacteria</taxon>
        <taxon>Burkholderiales</taxon>
        <taxon>Sphaerotilaceae</taxon>
        <taxon>Inhella</taxon>
    </lineage>
</organism>
<accession>A0A840RWT3</accession>
<sequence>MNAALITRRQTLLLSALALASLPAQASAPRRLPKALWSFQTGARVVSSLVAHQGLILVGSDDGHLYALEAASGRLRWAYRTGGPVSGTPRVADGTAYVMSYDGRLHAVDVASGQPRWKFATEGERRFEARGLHGSQPRSQTVADPFDVYLSRPAIEQGLVIFGCGDGKLRALDASSGALRWSHDCGEVVHASPAVAGGRVIVGDWASRLWALDLQTGRELWKFQAGVDALMANQQGFQSSPTVDEALGLVFVGCRDSHCYAIDLRNGQERWRFSTGASWVVGTPAVQDGKVVFATSDSSLIHIHEAASGKALAQQQAKSYMFASPVVAGDVLLMGALNGSLEARDWPSGALLWTWRTPAARANRGWVLTADGRFNTALNFASNWREAMALGFDRQSSVGSIFSTPVVDQGRIIFGSADGRVYALG</sequence>
<keyword evidence="1" id="KW-0732">Signal</keyword>